<keyword evidence="9" id="KW-0813">Transport</keyword>
<comment type="caution">
    <text evidence="12">The sequence shown here is derived from an EMBL/GenBank/DDBJ whole genome shotgun (WGS) entry which is preliminary data.</text>
</comment>
<feature type="transmembrane region" description="Helical" evidence="10">
    <location>
        <begin position="20"/>
        <end position="39"/>
    </location>
</feature>
<evidence type="ECO:0000256" key="10">
    <source>
        <dbReference type="SAM" id="Phobius"/>
    </source>
</evidence>
<dbReference type="EMBL" id="AASE01000018">
    <property type="protein sequence ID" value="EAT58484.1"/>
    <property type="molecule type" value="Genomic_DNA"/>
</dbReference>
<evidence type="ECO:0000256" key="8">
    <source>
        <dbReference type="ARBA" id="ARBA00023306"/>
    </source>
</evidence>
<evidence type="ECO:0000256" key="2">
    <source>
        <dbReference type="ARBA" id="ARBA00022475"/>
    </source>
</evidence>
<keyword evidence="2" id="KW-1003">Cell membrane</keyword>
<dbReference type="InterPro" id="IPR014163">
    <property type="entry name" value="Tol-Pal_TolQ"/>
</dbReference>
<evidence type="ECO:0000256" key="4">
    <source>
        <dbReference type="ARBA" id="ARBA00022618"/>
    </source>
</evidence>
<dbReference type="AlphaFoldDB" id="Q0YQE3"/>
<proteinExistence type="inferred from homology"/>
<keyword evidence="3" id="KW-0997">Cell inner membrane</keyword>
<dbReference type="NCBIfam" id="TIGR02796">
    <property type="entry name" value="tolQ"/>
    <property type="match status" value="1"/>
</dbReference>
<keyword evidence="8" id="KW-0131">Cell cycle</keyword>
<keyword evidence="9" id="KW-0653">Protein transport</keyword>
<keyword evidence="6 10" id="KW-1133">Transmembrane helix</keyword>
<evidence type="ECO:0000256" key="1">
    <source>
        <dbReference type="ARBA" id="ARBA00004651"/>
    </source>
</evidence>
<comment type="subcellular location">
    <subcellularLocation>
        <location evidence="1">Cell membrane</location>
        <topology evidence="1">Multi-pass membrane protein</topology>
    </subcellularLocation>
    <subcellularLocation>
        <location evidence="9">Membrane</location>
        <topology evidence="9">Multi-pass membrane protein</topology>
    </subcellularLocation>
</comment>
<gene>
    <name evidence="12" type="ORF">CferDRAFT_1060</name>
</gene>
<dbReference type="InterPro" id="IPR002898">
    <property type="entry name" value="MotA_ExbB_proton_chnl"/>
</dbReference>
<evidence type="ECO:0000256" key="9">
    <source>
        <dbReference type="RuleBase" id="RU004057"/>
    </source>
</evidence>
<protein>
    <submittedName>
        <fullName evidence="12">MotA/TolQ/ExbB proton channel</fullName>
    </submittedName>
</protein>
<dbReference type="GO" id="GO:0043213">
    <property type="term" value="P:bacteriocin transport"/>
    <property type="evidence" value="ECO:0007669"/>
    <property type="project" value="InterPro"/>
</dbReference>
<evidence type="ECO:0000256" key="6">
    <source>
        <dbReference type="ARBA" id="ARBA00022989"/>
    </source>
</evidence>
<evidence type="ECO:0000313" key="13">
    <source>
        <dbReference type="Proteomes" id="UP000004162"/>
    </source>
</evidence>
<evidence type="ECO:0000313" key="12">
    <source>
        <dbReference type="EMBL" id="EAT58484.1"/>
    </source>
</evidence>
<dbReference type="Proteomes" id="UP000004162">
    <property type="component" value="Unassembled WGS sequence"/>
</dbReference>
<feature type="transmembrane region" description="Helical" evidence="10">
    <location>
        <begin position="121"/>
        <end position="148"/>
    </location>
</feature>
<dbReference type="GO" id="GO:0005886">
    <property type="term" value="C:plasma membrane"/>
    <property type="evidence" value="ECO:0007669"/>
    <property type="project" value="UniProtKB-SubCell"/>
</dbReference>
<organism evidence="12 13">
    <name type="scientific">Chlorobium ferrooxidans DSM 13031</name>
    <dbReference type="NCBI Taxonomy" id="377431"/>
    <lineage>
        <taxon>Bacteria</taxon>
        <taxon>Pseudomonadati</taxon>
        <taxon>Chlorobiota</taxon>
        <taxon>Chlorobiia</taxon>
        <taxon>Chlorobiales</taxon>
        <taxon>Chlorobiaceae</taxon>
        <taxon>Chlorobium/Pelodictyon group</taxon>
        <taxon>Chlorobium</taxon>
    </lineage>
</organism>
<keyword evidence="7 10" id="KW-0472">Membrane</keyword>
<dbReference type="RefSeq" id="WP_006366846.1">
    <property type="nucleotide sequence ID" value="NZ_AASE01000018.1"/>
</dbReference>
<accession>Q0YQE3</accession>
<dbReference type="Pfam" id="PF01618">
    <property type="entry name" value="MotA_ExbB"/>
    <property type="match status" value="1"/>
</dbReference>
<evidence type="ECO:0000256" key="7">
    <source>
        <dbReference type="ARBA" id="ARBA00023136"/>
    </source>
</evidence>
<feature type="transmembrane region" description="Helical" evidence="10">
    <location>
        <begin position="168"/>
        <end position="193"/>
    </location>
</feature>
<keyword evidence="4" id="KW-0132">Cell division</keyword>
<keyword evidence="13" id="KW-1185">Reference proteome</keyword>
<name>Q0YQE3_9CHLB</name>
<sequence>MLDSKLGIFGLVSDAGPVVLFVLFVLLFFSVVSWAIIAYKFGYVRKSLGESKVFLDFFFDVYNVDKAFTESEQYRHGSLPRVFRAGYIEYRALGEKSDIRQARARIARAIKREANLEGKRLSSLISFLATVGNTAPFIGLFGTVWGIMTSFQNIGQSQSASLAIVAPGISEALIATAAGLAAAIPAVIGYNYFSQQIGSIEHDLEEFSPEFAAAFLIEPSSQQGI</sequence>
<dbReference type="OrthoDB" id="4045at2"/>
<evidence type="ECO:0000259" key="11">
    <source>
        <dbReference type="Pfam" id="PF01618"/>
    </source>
</evidence>
<reference evidence="12 13" key="1">
    <citation type="submission" date="2006-07" db="EMBL/GenBank/DDBJ databases">
        <title>Annotation of the draft genome assembly of Chlorobium ferroxidans DSM 13031.</title>
        <authorList>
            <consortium name="US DOE Joint Genome Institute (JGI-ORNL)"/>
            <person name="Larimer F."/>
            <person name="Land M."/>
            <person name="Hauser L."/>
        </authorList>
    </citation>
    <scope>NUCLEOTIDE SEQUENCE [LARGE SCALE GENOMIC DNA]</scope>
    <source>
        <strain evidence="12 13">DSM 13031</strain>
    </source>
</reference>
<evidence type="ECO:0000256" key="5">
    <source>
        <dbReference type="ARBA" id="ARBA00022692"/>
    </source>
</evidence>
<dbReference type="GO" id="GO:0051301">
    <property type="term" value="P:cell division"/>
    <property type="evidence" value="ECO:0007669"/>
    <property type="project" value="UniProtKB-KW"/>
</dbReference>
<dbReference type="PANTHER" id="PTHR30625:SF3">
    <property type="entry name" value="TOL-PAL SYSTEM PROTEIN TOLQ"/>
    <property type="match status" value="1"/>
</dbReference>
<comment type="similarity">
    <text evidence="9">Belongs to the exbB/tolQ family.</text>
</comment>
<keyword evidence="5 10" id="KW-0812">Transmembrane</keyword>
<reference evidence="12 13" key="2">
    <citation type="submission" date="2006-07" db="EMBL/GenBank/DDBJ databases">
        <title>Sequencing of the draft genome and assembly of Chlorobium ferroxidans DSM 13031.</title>
        <authorList>
            <consortium name="US DOE Joint Genome Institute (JGI-PGF)"/>
            <person name="Copeland A."/>
            <person name="Lucas S."/>
            <person name="Lapidus A."/>
            <person name="Barry K."/>
            <person name="Glavina del Rio T."/>
            <person name="Dalin E."/>
            <person name="Tice H."/>
            <person name="Bruce D."/>
            <person name="Pitluck S."/>
            <person name="Richardson P."/>
        </authorList>
    </citation>
    <scope>NUCLEOTIDE SEQUENCE [LARGE SCALE GENOMIC DNA]</scope>
    <source>
        <strain evidence="12 13">DSM 13031</strain>
    </source>
</reference>
<evidence type="ECO:0000256" key="3">
    <source>
        <dbReference type="ARBA" id="ARBA00022519"/>
    </source>
</evidence>
<dbReference type="InterPro" id="IPR050790">
    <property type="entry name" value="ExbB/TolQ_transport"/>
</dbReference>
<dbReference type="GO" id="GO:0017038">
    <property type="term" value="P:protein import"/>
    <property type="evidence" value="ECO:0007669"/>
    <property type="project" value="TreeGrafter"/>
</dbReference>
<dbReference type="PANTHER" id="PTHR30625">
    <property type="entry name" value="PROTEIN TOLQ"/>
    <property type="match status" value="1"/>
</dbReference>
<feature type="domain" description="MotA/TolQ/ExbB proton channel" evidence="11">
    <location>
        <begin position="97"/>
        <end position="205"/>
    </location>
</feature>